<dbReference type="InParanoid" id="A0A4W3HZN1"/>
<evidence type="ECO:0000313" key="2">
    <source>
        <dbReference type="Proteomes" id="UP000314986"/>
    </source>
</evidence>
<name>A0A4W3HZN1_CALMI</name>
<reference evidence="2" key="1">
    <citation type="journal article" date="2006" name="Science">
        <title>Ancient noncoding elements conserved in the human genome.</title>
        <authorList>
            <person name="Venkatesh B."/>
            <person name="Kirkness E.F."/>
            <person name="Loh Y.H."/>
            <person name="Halpern A.L."/>
            <person name="Lee A.P."/>
            <person name="Johnson J."/>
            <person name="Dandona N."/>
            <person name="Viswanathan L.D."/>
            <person name="Tay A."/>
            <person name="Venter J.C."/>
            <person name="Strausberg R.L."/>
            <person name="Brenner S."/>
        </authorList>
    </citation>
    <scope>NUCLEOTIDE SEQUENCE [LARGE SCALE GENOMIC DNA]</scope>
</reference>
<protein>
    <submittedName>
        <fullName evidence="1">Uncharacterized protein</fullName>
    </submittedName>
</protein>
<reference evidence="2" key="2">
    <citation type="journal article" date="2007" name="PLoS Biol.">
        <title>Survey sequencing and comparative analysis of the elephant shark (Callorhinchus milii) genome.</title>
        <authorList>
            <person name="Venkatesh B."/>
            <person name="Kirkness E.F."/>
            <person name="Loh Y.H."/>
            <person name="Halpern A.L."/>
            <person name="Lee A.P."/>
            <person name="Johnson J."/>
            <person name="Dandona N."/>
            <person name="Viswanathan L.D."/>
            <person name="Tay A."/>
            <person name="Venter J.C."/>
            <person name="Strausberg R.L."/>
            <person name="Brenner S."/>
        </authorList>
    </citation>
    <scope>NUCLEOTIDE SEQUENCE [LARGE SCALE GENOMIC DNA]</scope>
</reference>
<accession>A0A4W3HZN1</accession>
<dbReference type="Proteomes" id="UP000314986">
    <property type="component" value="Unassembled WGS sequence"/>
</dbReference>
<reference evidence="1" key="4">
    <citation type="submission" date="2025-08" db="UniProtKB">
        <authorList>
            <consortium name="Ensembl"/>
        </authorList>
    </citation>
    <scope>IDENTIFICATION</scope>
</reference>
<organism evidence="1 2">
    <name type="scientific">Callorhinchus milii</name>
    <name type="common">Ghost shark</name>
    <dbReference type="NCBI Taxonomy" id="7868"/>
    <lineage>
        <taxon>Eukaryota</taxon>
        <taxon>Metazoa</taxon>
        <taxon>Chordata</taxon>
        <taxon>Craniata</taxon>
        <taxon>Vertebrata</taxon>
        <taxon>Chondrichthyes</taxon>
        <taxon>Holocephali</taxon>
        <taxon>Chimaeriformes</taxon>
        <taxon>Callorhinchidae</taxon>
        <taxon>Callorhinchus</taxon>
    </lineage>
</organism>
<sequence>DADPNMDEVLSFDKGQLKNAETKDSIRVPTAEGKGTCAIHKSAPYPRVSLQQGLLNSCKSWAVLIISQASWDNSFTSGGL</sequence>
<dbReference type="AlphaFoldDB" id="A0A4W3HZN1"/>
<reference evidence="2" key="3">
    <citation type="journal article" date="2014" name="Nature">
        <title>Elephant shark genome provides unique insights into gnathostome evolution.</title>
        <authorList>
            <consortium name="International Elephant Shark Genome Sequencing Consortium"/>
            <person name="Venkatesh B."/>
            <person name="Lee A.P."/>
            <person name="Ravi V."/>
            <person name="Maurya A.K."/>
            <person name="Lian M.M."/>
            <person name="Swann J.B."/>
            <person name="Ohta Y."/>
            <person name="Flajnik M.F."/>
            <person name="Sutoh Y."/>
            <person name="Kasahara M."/>
            <person name="Hoon S."/>
            <person name="Gangu V."/>
            <person name="Roy S.W."/>
            <person name="Irimia M."/>
            <person name="Korzh V."/>
            <person name="Kondrychyn I."/>
            <person name="Lim Z.W."/>
            <person name="Tay B.H."/>
            <person name="Tohari S."/>
            <person name="Kong K.W."/>
            <person name="Ho S."/>
            <person name="Lorente-Galdos B."/>
            <person name="Quilez J."/>
            <person name="Marques-Bonet T."/>
            <person name="Raney B.J."/>
            <person name="Ingham P.W."/>
            <person name="Tay A."/>
            <person name="Hillier L.W."/>
            <person name="Minx P."/>
            <person name="Boehm T."/>
            <person name="Wilson R.K."/>
            <person name="Brenner S."/>
            <person name="Warren W.C."/>
        </authorList>
    </citation>
    <scope>NUCLEOTIDE SEQUENCE [LARGE SCALE GENOMIC DNA]</scope>
</reference>
<evidence type="ECO:0000313" key="1">
    <source>
        <dbReference type="Ensembl" id="ENSCMIP00000021866.1"/>
    </source>
</evidence>
<dbReference type="InterPro" id="IPR038386">
    <property type="entry name" value="Beta-thymosin_sf"/>
</dbReference>
<keyword evidence="2" id="KW-1185">Reference proteome</keyword>
<dbReference type="Gene3D" id="1.20.5.520">
    <property type="entry name" value="Single helix bin"/>
    <property type="match status" value="1"/>
</dbReference>
<reference evidence="1" key="5">
    <citation type="submission" date="2025-09" db="UniProtKB">
        <authorList>
            <consortium name="Ensembl"/>
        </authorList>
    </citation>
    <scope>IDENTIFICATION</scope>
</reference>
<proteinExistence type="predicted"/>
<dbReference type="Ensembl" id="ENSCMIT00000022252.1">
    <property type="protein sequence ID" value="ENSCMIP00000021866.1"/>
    <property type="gene ID" value="ENSCMIG00000009923.1"/>
</dbReference>